<name>A0ACC2XN80_9TREE</name>
<evidence type="ECO:0000313" key="1">
    <source>
        <dbReference type="EMBL" id="KAJ9125437.1"/>
    </source>
</evidence>
<reference evidence="1" key="1">
    <citation type="submission" date="2023-04" db="EMBL/GenBank/DDBJ databases">
        <title>Draft Genome sequencing of Naganishia species isolated from polar environments using Oxford Nanopore Technology.</title>
        <authorList>
            <person name="Leo P."/>
            <person name="Venkateswaran K."/>
        </authorList>
    </citation>
    <scope>NUCLEOTIDE SEQUENCE</scope>
    <source>
        <strain evidence="1">MNA-CCFEE 5425</strain>
    </source>
</reference>
<keyword evidence="2" id="KW-1185">Reference proteome</keyword>
<dbReference type="Proteomes" id="UP001243375">
    <property type="component" value="Unassembled WGS sequence"/>
</dbReference>
<organism evidence="1 2">
    <name type="scientific">Naganishia vaughanmartiniae</name>
    <dbReference type="NCBI Taxonomy" id="1424756"/>
    <lineage>
        <taxon>Eukaryota</taxon>
        <taxon>Fungi</taxon>
        <taxon>Dikarya</taxon>
        <taxon>Basidiomycota</taxon>
        <taxon>Agaricomycotina</taxon>
        <taxon>Tremellomycetes</taxon>
        <taxon>Filobasidiales</taxon>
        <taxon>Filobasidiaceae</taxon>
        <taxon>Naganishia</taxon>
    </lineage>
</organism>
<proteinExistence type="predicted"/>
<sequence>MPATRPTPRKKKAAAAKALPDGSLPVARPSISTTHVGAAGSQPLTISAALNTLTPAEQDAMEDLTLESAMRDSGTINSHHGSAAVDLASPPLASSSGSPLEMVNGLSPPIPASTTDFSTSSLSPSRHQAADGRVGGLSSTMTGEDYLAIIHAQARKISRLTNDNLRHTMAVCEYPIARPALGREASTAFPACVSYSVFAIIAMTESTARAVIASARLLNQLNDDLNYKRLLPDRKRDLRNQLKGFLVINPLIKEVLFVNSDLNRPKFFEEWPLDKMLITATGSER</sequence>
<evidence type="ECO:0000313" key="2">
    <source>
        <dbReference type="Proteomes" id="UP001243375"/>
    </source>
</evidence>
<protein>
    <submittedName>
        <fullName evidence="1">Uncharacterized protein</fullName>
    </submittedName>
</protein>
<gene>
    <name evidence="1" type="ORF">QFC22_000398</name>
</gene>
<accession>A0ACC2XN80</accession>
<dbReference type="EMBL" id="JASBWU010000001">
    <property type="protein sequence ID" value="KAJ9125437.1"/>
    <property type="molecule type" value="Genomic_DNA"/>
</dbReference>
<comment type="caution">
    <text evidence="1">The sequence shown here is derived from an EMBL/GenBank/DDBJ whole genome shotgun (WGS) entry which is preliminary data.</text>
</comment>